<sequence>MADEILLSHVADIVSAHVSNNAVAANDLVGLIQSVHRVLVGLGAPVEPIEEKRTPAVSVRASIKPDTITCLDCGTKIKVLKRHLSSEHGLTPEDYRTRWNLPRDYPMVAPEYAARRKELALSLGLGRKPKVVEVVSAPEVSAPTKPIAMDKTAPAEAGSIPATDAPAVATPKAKPRKKLKVAFSDNAPDTAASDIPVEG</sequence>
<dbReference type="InterPro" id="IPR041920">
    <property type="entry name" value="ROS/MUCR_sf"/>
</dbReference>
<proteinExistence type="inferred from homology"/>
<name>A0A7Y0BTU3_9SPHN</name>
<evidence type="ECO:0000256" key="2">
    <source>
        <dbReference type="SAM" id="MobiDB-lite"/>
    </source>
</evidence>
<feature type="region of interest" description="Disordered" evidence="2">
    <location>
        <begin position="150"/>
        <end position="199"/>
    </location>
</feature>
<evidence type="ECO:0000313" key="4">
    <source>
        <dbReference type="Proteomes" id="UP000583556"/>
    </source>
</evidence>
<protein>
    <submittedName>
        <fullName evidence="3">MucR family transcriptional regulator</fullName>
    </submittedName>
</protein>
<keyword evidence="4" id="KW-1185">Reference proteome</keyword>
<evidence type="ECO:0000313" key="3">
    <source>
        <dbReference type="EMBL" id="NML96160.1"/>
    </source>
</evidence>
<dbReference type="InterPro" id="IPR008807">
    <property type="entry name" value="ROS_MUCR"/>
</dbReference>
<dbReference type="GO" id="GO:0003677">
    <property type="term" value="F:DNA binding"/>
    <property type="evidence" value="ECO:0007669"/>
    <property type="project" value="InterPro"/>
</dbReference>
<dbReference type="Proteomes" id="UP000583556">
    <property type="component" value="Unassembled WGS sequence"/>
</dbReference>
<evidence type="ECO:0000256" key="1">
    <source>
        <dbReference type="ARBA" id="ARBA00007031"/>
    </source>
</evidence>
<dbReference type="EMBL" id="JABBGM010000019">
    <property type="protein sequence ID" value="NML96160.1"/>
    <property type="molecule type" value="Genomic_DNA"/>
</dbReference>
<dbReference type="GO" id="GO:0006355">
    <property type="term" value="P:regulation of DNA-templated transcription"/>
    <property type="evidence" value="ECO:0007669"/>
    <property type="project" value="InterPro"/>
</dbReference>
<comment type="caution">
    <text evidence="3">The sequence shown here is derived from an EMBL/GenBank/DDBJ whole genome shotgun (WGS) entry which is preliminary data.</text>
</comment>
<organism evidence="3 4">
    <name type="scientific">Novosphingobium olei</name>
    <dbReference type="NCBI Taxonomy" id="2728851"/>
    <lineage>
        <taxon>Bacteria</taxon>
        <taxon>Pseudomonadati</taxon>
        <taxon>Pseudomonadota</taxon>
        <taxon>Alphaproteobacteria</taxon>
        <taxon>Sphingomonadales</taxon>
        <taxon>Sphingomonadaceae</taxon>
        <taxon>Novosphingobium</taxon>
    </lineage>
</organism>
<accession>A0A7Y0BTU3</accession>
<comment type="similarity">
    <text evidence="1">Belongs to the ros/MucR family.</text>
</comment>
<dbReference type="RefSeq" id="WP_169495368.1">
    <property type="nucleotide sequence ID" value="NZ_JABBGM010000019.1"/>
</dbReference>
<dbReference type="Pfam" id="PF05443">
    <property type="entry name" value="ROS_MUCR"/>
    <property type="match status" value="1"/>
</dbReference>
<dbReference type="AlphaFoldDB" id="A0A7Y0BTU3"/>
<gene>
    <name evidence="3" type="ORF">HHL27_21080</name>
</gene>
<dbReference type="Gene3D" id="1.10.10.1550">
    <property type="entry name" value="ROS/MUCR transcriptional regulator protein"/>
    <property type="match status" value="1"/>
</dbReference>
<dbReference type="GO" id="GO:0008270">
    <property type="term" value="F:zinc ion binding"/>
    <property type="evidence" value="ECO:0007669"/>
    <property type="project" value="InterPro"/>
</dbReference>
<reference evidence="3 4" key="1">
    <citation type="submission" date="2020-04" db="EMBL/GenBank/DDBJ databases">
        <title>Novosphingobium sp. TW-4 isolated from soil.</title>
        <authorList>
            <person name="Dahal R.H."/>
            <person name="Chaudhary D.K."/>
        </authorList>
    </citation>
    <scope>NUCLEOTIDE SEQUENCE [LARGE SCALE GENOMIC DNA]</scope>
    <source>
        <strain evidence="3 4">TW-4</strain>
    </source>
</reference>